<dbReference type="InterPro" id="IPR051215">
    <property type="entry name" value="GRE"/>
</dbReference>
<reference evidence="2" key="1">
    <citation type="journal article" date="2014" name="Front. Microbiol.">
        <title>High frequency of phylogenetically diverse reductive dehalogenase-homologous genes in deep subseafloor sedimentary metagenomes.</title>
        <authorList>
            <person name="Kawai M."/>
            <person name="Futagami T."/>
            <person name="Toyoda A."/>
            <person name="Takaki Y."/>
            <person name="Nishi S."/>
            <person name="Hori S."/>
            <person name="Arai W."/>
            <person name="Tsubouchi T."/>
            <person name="Morono Y."/>
            <person name="Uchiyama I."/>
            <person name="Ito T."/>
            <person name="Fujiyama A."/>
            <person name="Inagaki F."/>
            <person name="Takami H."/>
        </authorList>
    </citation>
    <scope>NUCLEOTIDE SEQUENCE</scope>
    <source>
        <strain evidence="2">Expedition CK06-06</strain>
    </source>
</reference>
<evidence type="ECO:0000259" key="1">
    <source>
        <dbReference type="PROSITE" id="PS51554"/>
    </source>
</evidence>
<organism evidence="2">
    <name type="scientific">marine sediment metagenome</name>
    <dbReference type="NCBI Taxonomy" id="412755"/>
    <lineage>
        <taxon>unclassified sequences</taxon>
        <taxon>metagenomes</taxon>
        <taxon>ecological metagenomes</taxon>
    </lineage>
</organism>
<dbReference type="Pfam" id="PF02901">
    <property type="entry name" value="PFL-like"/>
    <property type="match status" value="1"/>
</dbReference>
<feature type="domain" description="PFL" evidence="1">
    <location>
        <begin position="1"/>
        <end position="198"/>
    </location>
</feature>
<feature type="non-terminal residue" evidence="2">
    <location>
        <position position="198"/>
    </location>
</feature>
<protein>
    <recommendedName>
        <fullName evidence="1">PFL domain-containing protein</fullName>
    </recommendedName>
</protein>
<dbReference type="PROSITE" id="PS51554">
    <property type="entry name" value="PFL"/>
    <property type="match status" value="1"/>
</dbReference>
<sequence length="198" mass="22170">MEGGWAVNQSQLLASTMELVMTNGWSRIFNKRRGLETGDPKQFKSFEEVRDAFRKQVVFEMKRGAIASNLGEQLLQPTIFTSALTEDCIENGKCREEGGARYSLGAVTTLGTVDAGNSLAAIKKVVYDDKKITMDQMCQALESNFEGFEDIHKMCLEAPKFGNDDDYADEQVVWVSHLVAKEAMKYKTTYGGTKYAYQ</sequence>
<dbReference type="EMBL" id="BART01016292">
    <property type="protein sequence ID" value="GAG79868.1"/>
    <property type="molecule type" value="Genomic_DNA"/>
</dbReference>
<dbReference type="SUPFAM" id="SSF51998">
    <property type="entry name" value="PFL-like glycyl radical enzymes"/>
    <property type="match status" value="1"/>
</dbReference>
<accession>X1B6T0</accession>
<dbReference type="InterPro" id="IPR004184">
    <property type="entry name" value="PFL_dom"/>
</dbReference>
<proteinExistence type="predicted"/>
<dbReference type="Gene3D" id="3.20.70.20">
    <property type="match status" value="1"/>
</dbReference>
<evidence type="ECO:0000313" key="2">
    <source>
        <dbReference type="EMBL" id="GAG79868.1"/>
    </source>
</evidence>
<gene>
    <name evidence="2" type="ORF">S01H4_31377</name>
</gene>
<comment type="caution">
    <text evidence="2">The sequence shown here is derived from an EMBL/GenBank/DDBJ whole genome shotgun (WGS) entry which is preliminary data.</text>
</comment>
<dbReference type="GO" id="GO:0003824">
    <property type="term" value="F:catalytic activity"/>
    <property type="evidence" value="ECO:0007669"/>
    <property type="project" value="InterPro"/>
</dbReference>
<dbReference type="GO" id="GO:0005829">
    <property type="term" value="C:cytosol"/>
    <property type="evidence" value="ECO:0007669"/>
    <property type="project" value="TreeGrafter"/>
</dbReference>
<dbReference type="AlphaFoldDB" id="X1B6T0"/>
<dbReference type="PANTHER" id="PTHR43641">
    <property type="entry name" value="FORMATE ACETYLTRANSFERASE 3-RELATED"/>
    <property type="match status" value="1"/>
</dbReference>
<dbReference type="PANTHER" id="PTHR43641:SF2">
    <property type="entry name" value="DEHYDRATASE YBIW-RELATED"/>
    <property type="match status" value="1"/>
</dbReference>
<name>X1B6T0_9ZZZZ</name>